<comment type="caution">
    <text evidence="1">The sequence shown here is derived from an EMBL/GenBank/DDBJ whole genome shotgun (WGS) entry which is preliminary data.</text>
</comment>
<protein>
    <submittedName>
        <fullName evidence="1">Uncharacterized protein</fullName>
    </submittedName>
</protein>
<evidence type="ECO:0000313" key="1">
    <source>
        <dbReference type="EMBL" id="OIQ75540.1"/>
    </source>
</evidence>
<name>A0A1J5Q6N7_9ZZZZ</name>
<accession>A0A1J5Q6N7</accession>
<dbReference type="AlphaFoldDB" id="A0A1J5Q6N7"/>
<reference evidence="1" key="1">
    <citation type="submission" date="2016-10" db="EMBL/GenBank/DDBJ databases">
        <title>Sequence of Gallionella enrichment culture.</title>
        <authorList>
            <person name="Poehlein A."/>
            <person name="Muehling M."/>
            <person name="Daniel R."/>
        </authorList>
    </citation>
    <scope>NUCLEOTIDE SEQUENCE</scope>
</reference>
<dbReference type="EMBL" id="MLJW01002135">
    <property type="protein sequence ID" value="OIQ75540.1"/>
    <property type="molecule type" value="Genomic_DNA"/>
</dbReference>
<sequence length="96" mass="10199">MVHVFAPDVLAEQVRLISGALDMAGIGADGLVLDQVAGEVIRRDVFAALAAMGVEFDDGCGWSLLASGAVSMTFHVKHDRDLMVVRSLVSNWMPAT</sequence>
<gene>
    <name evidence="1" type="ORF">GALL_427950</name>
</gene>
<proteinExistence type="predicted"/>
<organism evidence="1">
    <name type="scientific">mine drainage metagenome</name>
    <dbReference type="NCBI Taxonomy" id="410659"/>
    <lineage>
        <taxon>unclassified sequences</taxon>
        <taxon>metagenomes</taxon>
        <taxon>ecological metagenomes</taxon>
    </lineage>
</organism>